<evidence type="ECO:0000256" key="2">
    <source>
        <dbReference type="ARBA" id="ARBA00023253"/>
    </source>
</evidence>
<dbReference type="OrthoDB" id="20368at2759"/>
<sequence>MLQQAATEPSRKLQLAAACVVLTFIVGPTLMLIRSFDGSSRPLGALDLEVEPFVARWLKTNVGDTSSGSSLDHLCHQRGTKWQPNLIINVDDANGGIGNIRGNILDFLYFAISTGSSILLPTFAARSSSDLSALFDHRAPFSAFFDEDHFISSLRSACPELHIYSSDTALTLPALPERYTPTSMRSDLNPSDTPSSSTSNFHAWLSAQNLSLPPPTPTLINLGRTLWDGPDTFSLPAPIRRDFGSLLRPPLHIRRLAGVTTHALARRHGLNLLPSAARHPSAFLGAHLRTEPDAVKAGFTSAGHHANFSAQTDAYVAQARRAGLRVIYAASGDKKDLELFRRKAWEGHGLNVTSKADLLEGHDAEELEALSWDQRALVDWEVLLRSSLFGGFVKSSFSFNIAITRAAVGEREGRVVEERWWEVDPATLWERDEMAWRDRWSTIWGRDEWHEKKIPRGAWP</sequence>
<dbReference type="Proteomes" id="UP000243797">
    <property type="component" value="Unassembled WGS sequence"/>
</dbReference>
<keyword evidence="4" id="KW-1133">Transmembrane helix</keyword>
<accession>A0A2K1QSI1</accession>
<dbReference type="Gene3D" id="3.40.50.11350">
    <property type="match status" value="1"/>
</dbReference>
<evidence type="ECO:0000313" key="5">
    <source>
        <dbReference type="EMBL" id="PNS18037.1"/>
    </source>
</evidence>
<dbReference type="Pfam" id="PF10250">
    <property type="entry name" value="O-FucT"/>
    <property type="match status" value="1"/>
</dbReference>
<keyword evidence="2" id="KW-0294">Fucose metabolism</keyword>
<keyword evidence="4" id="KW-0472">Membrane</keyword>
<dbReference type="InParanoid" id="A0A2K1QSI1"/>
<name>A0A2K1QSI1_9PEZI</name>
<keyword evidence="6" id="KW-1185">Reference proteome</keyword>
<evidence type="ECO:0000313" key="6">
    <source>
        <dbReference type="Proteomes" id="UP000243797"/>
    </source>
</evidence>
<keyword evidence="4" id="KW-0812">Transmembrane</keyword>
<evidence type="ECO:0000256" key="3">
    <source>
        <dbReference type="ARBA" id="ARBA00023277"/>
    </source>
</evidence>
<protein>
    <submittedName>
        <fullName evidence="5">Uncharacterized protein</fullName>
    </submittedName>
</protein>
<dbReference type="STRING" id="2082308.A0A2K1QSI1"/>
<keyword evidence="1" id="KW-0808">Transferase</keyword>
<dbReference type="GO" id="GO:0006004">
    <property type="term" value="P:fucose metabolic process"/>
    <property type="evidence" value="ECO:0007669"/>
    <property type="project" value="UniProtKB-KW"/>
</dbReference>
<dbReference type="AlphaFoldDB" id="A0A2K1QSI1"/>
<dbReference type="GO" id="GO:0016740">
    <property type="term" value="F:transferase activity"/>
    <property type="evidence" value="ECO:0007669"/>
    <property type="project" value="UniProtKB-KW"/>
</dbReference>
<gene>
    <name evidence="5" type="ORF">CAC42_3996</name>
</gene>
<keyword evidence="3" id="KW-0119">Carbohydrate metabolism</keyword>
<organism evidence="5 6">
    <name type="scientific">Sphaceloma murrayae</name>
    <dbReference type="NCBI Taxonomy" id="2082308"/>
    <lineage>
        <taxon>Eukaryota</taxon>
        <taxon>Fungi</taxon>
        <taxon>Dikarya</taxon>
        <taxon>Ascomycota</taxon>
        <taxon>Pezizomycotina</taxon>
        <taxon>Dothideomycetes</taxon>
        <taxon>Dothideomycetidae</taxon>
        <taxon>Myriangiales</taxon>
        <taxon>Elsinoaceae</taxon>
        <taxon>Sphaceloma</taxon>
    </lineage>
</organism>
<dbReference type="EMBL" id="NKHZ01000047">
    <property type="protein sequence ID" value="PNS18037.1"/>
    <property type="molecule type" value="Genomic_DNA"/>
</dbReference>
<feature type="transmembrane region" description="Helical" evidence="4">
    <location>
        <begin position="15"/>
        <end position="33"/>
    </location>
</feature>
<evidence type="ECO:0000256" key="1">
    <source>
        <dbReference type="ARBA" id="ARBA00022679"/>
    </source>
</evidence>
<evidence type="ECO:0000256" key="4">
    <source>
        <dbReference type="SAM" id="Phobius"/>
    </source>
</evidence>
<dbReference type="InterPro" id="IPR019378">
    <property type="entry name" value="GDP-Fuc_O-FucTrfase"/>
</dbReference>
<proteinExistence type="predicted"/>
<comment type="caution">
    <text evidence="5">The sequence shown here is derived from an EMBL/GenBank/DDBJ whole genome shotgun (WGS) entry which is preliminary data.</text>
</comment>
<reference evidence="5 6" key="1">
    <citation type="submission" date="2017-06" db="EMBL/GenBank/DDBJ databases">
        <title>Draft genome sequence of a variant of Elsinoe murrayae.</title>
        <authorList>
            <person name="Cheng Q."/>
        </authorList>
    </citation>
    <scope>NUCLEOTIDE SEQUENCE [LARGE SCALE GENOMIC DNA]</scope>
    <source>
        <strain evidence="5 6">CQ-2017a</strain>
    </source>
</reference>
<dbReference type="CDD" id="cd11296">
    <property type="entry name" value="O-FucT_like"/>
    <property type="match status" value="1"/>
</dbReference>